<evidence type="ECO:0000313" key="3">
    <source>
        <dbReference type="Proteomes" id="UP000325713"/>
    </source>
</evidence>
<dbReference type="KEGG" id="nzl:D0T92_11130"/>
<organism evidence="2 3">
    <name type="scientific">Neisseria zalophi</name>
    <dbReference type="NCBI Taxonomy" id="640030"/>
    <lineage>
        <taxon>Bacteria</taxon>
        <taxon>Pseudomonadati</taxon>
        <taxon>Pseudomonadota</taxon>
        <taxon>Betaproteobacteria</taxon>
        <taxon>Neisseriales</taxon>
        <taxon>Neisseriaceae</taxon>
        <taxon>Neisseria</taxon>
    </lineage>
</organism>
<gene>
    <name evidence="2" type="ORF">D0T92_11130</name>
</gene>
<keyword evidence="3" id="KW-1185">Reference proteome</keyword>
<reference evidence="2 3" key="1">
    <citation type="submission" date="2018-08" db="EMBL/GenBank/DDBJ databases">
        <title>Neisseria zalophi ATCC BAA-2455 complete genome.</title>
        <authorList>
            <person name="Veseli I.A."/>
            <person name="Buttler R."/>
            <person name="Mascarenhas dos Santos A.C."/>
            <person name="Pombert J.-F."/>
        </authorList>
    </citation>
    <scope>NUCLEOTIDE SEQUENCE [LARGE SCALE GENOMIC DNA]</scope>
    <source>
        <strain evidence="2 3">ATCC BAA-2455</strain>
    </source>
</reference>
<evidence type="ECO:0000313" key="2">
    <source>
        <dbReference type="EMBL" id="QEY27032.1"/>
    </source>
</evidence>
<feature type="domain" description="ISXO2-like transposase" evidence="1">
    <location>
        <begin position="62"/>
        <end position="200"/>
    </location>
</feature>
<dbReference type="OrthoDB" id="8601427at2"/>
<accession>A0A5J6Q1G0</accession>
<dbReference type="PANTHER" id="PTHR47163">
    <property type="entry name" value="DDE_TNP_IS1595 DOMAIN-CONTAINING PROTEIN"/>
    <property type="match status" value="1"/>
</dbReference>
<proteinExistence type="predicted"/>
<protein>
    <submittedName>
        <fullName evidence="2">IS1595 family transposase</fullName>
    </submittedName>
</protein>
<evidence type="ECO:0000259" key="1">
    <source>
        <dbReference type="SMART" id="SM01126"/>
    </source>
</evidence>
<dbReference type="PANTHER" id="PTHR47163:SF2">
    <property type="entry name" value="SI:DKEY-17M8.2"/>
    <property type="match status" value="1"/>
</dbReference>
<dbReference type="Pfam" id="PF12762">
    <property type="entry name" value="DDE_Tnp_IS1595"/>
    <property type="match status" value="1"/>
</dbReference>
<name>A0A5J6Q1G0_9NEIS</name>
<dbReference type="RefSeq" id="WP_151052871.1">
    <property type="nucleotide sequence ID" value="NZ_CP031700.1"/>
</dbReference>
<dbReference type="NCBIfam" id="NF033547">
    <property type="entry name" value="transpos_IS1595"/>
    <property type="match status" value="1"/>
</dbReference>
<dbReference type="Proteomes" id="UP000325713">
    <property type="component" value="Chromosome"/>
</dbReference>
<sequence length="217" mass="25226">MKITHCKLRKSTQKKLLEFFVLEVTARAAANILGIQANSAMLFYRKVRQVIAYHLELEADKVFAGSVELDESYFGGRRKGKRGRGAAGKVAVFGILKRHGKVYTVVVENTKQSTLLPVIKRKIMPDSIVYTDCYKSYDVLDVSEFSHHRINHSQLFVDRHNHINSIENFWNQAKRVLRKYNGIDRKSFPLFLKECEFRFNFGTPKEQLKILRIWCDV</sequence>
<dbReference type="InterPro" id="IPR053164">
    <property type="entry name" value="IS1016-like_transposase"/>
</dbReference>
<dbReference type="SMART" id="SM01126">
    <property type="entry name" value="DDE_Tnp_IS1595"/>
    <property type="match status" value="1"/>
</dbReference>
<dbReference type="EMBL" id="CP031700">
    <property type="protein sequence ID" value="QEY27032.1"/>
    <property type="molecule type" value="Genomic_DNA"/>
</dbReference>
<dbReference type="AlphaFoldDB" id="A0A5J6Q1G0"/>
<dbReference type="InterPro" id="IPR024445">
    <property type="entry name" value="Tnp_ISXO2-like"/>
</dbReference>